<dbReference type="RefSeq" id="WP_051660488.1">
    <property type="nucleotide sequence ID" value="NZ_JALN02000002.1"/>
</dbReference>
<dbReference type="eggNOG" id="COG1305">
    <property type="taxonomic scope" value="Bacteria"/>
</dbReference>
<evidence type="ECO:0000313" key="2">
    <source>
        <dbReference type="EMBL" id="KDE97040.1"/>
    </source>
</evidence>
<dbReference type="STRING" id="1440774.Y900_027490"/>
<reference evidence="2" key="1">
    <citation type="submission" date="2014-05" db="EMBL/GenBank/DDBJ databases">
        <title>Genome sequence of Mycobacterium aromaticivorans strain JS19b1T (= DSM 45407T).</title>
        <authorList>
            <person name="Kwak Y."/>
            <person name="Park G.-S."/>
            <person name="Li Q.X."/>
            <person name="Lee S.-E."/>
            <person name="Shin J.-H."/>
        </authorList>
    </citation>
    <scope>NUCLEOTIDE SEQUENCE [LARGE SCALE GENOMIC DNA]</scope>
    <source>
        <strain evidence="2">JS19b1</strain>
    </source>
</reference>
<dbReference type="InterPro" id="IPR038765">
    <property type="entry name" value="Papain-like_cys_pep_sf"/>
</dbReference>
<protein>
    <submittedName>
        <fullName evidence="2">Transglutaminase</fullName>
    </submittedName>
</protein>
<dbReference type="EMBL" id="JALN02000002">
    <property type="protein sequence ID" value="KDE97040.1"/>
    <property type="molecule type" value="Genomic_DNA"/>
</dbReference>
<evidence type="ECO:0000313" key="3">
    <source>
        <dbReference type="Proteomes" id="UP000022835"/>
    </source>
</evidence>
<dbReference type="Gene3D" id="3.10.620.30">
    <property type="match status" value="1"/>
</dbReference>
<dbReference type="Proteomes" id="UP000022835">
    <property type="component" value="Unassembled WGS sequence"/>
</dbReference>
<dbReference type="PANTHER" id="PTHR33490">
    <property type="entry name" value="BLR5614 PROTEIN-RELATED"/>
    <property type="match status" value="1"/>
</dbReference>
<dbReference type="SUPFAM" id="SSF54001">
    <property type="entry name" value="Cysteine proteinases"/>
    <property type="match status" value="1"/>
</dbReference>
<feature type="domain" description="Transglutaminase-like" evidence="1">
    <location>
        <begin position="32"/>
        <end position="132"/>
    </location>
</feature>
<evidence type="ECO:0000259" key="1">
    <source>
        <dbReference type="Pfam" id="PF01841"/>
    </source>
</evidence>
<keyword evidence="3" id="KW-1185">Reference proteome</keyword>
<gene>
    <name evidence="2" type="ORF">Y900_027490</name>
</gene>
<sequence length="249" mass="27252">MEDRYLRATPLLDIGHPSLKALLRERSWMELPERERIGAIYDFVRDEMPFGYNASDDLPASAVLADGYGQCNTKTTLLMALLRAGGIGCRFHGATLDKSLQHGVMIGLLYRLAPNSIIHSWAEVCVDGRWVGLEGVILDDAYLDGIRTSICGDGGPFLGYGVGTDDLANPPIQWAGTDTRIQATGVNEDFGVFDDPDTFYRAHGVNARGIKGWLYRHVMRKAMNKRVRRIRAAGECGAASSAAAAHRAL</sequence>
<dbReference type="InterPro" id="IPR002931">
    <property type="entry name" value="Transglutaminase-like"/>
</dbReference>
<name>A0A064C9M4_9MYCO</name>
<proteinExistence type="predicted"/>
<organism evidence="2 3">
    <name type="scientific">Mycolicibacterium aromaticivorans JS19b1 = JCM 16368</name>
    <dbReference type="NCBI Taxonomy" id="1440774"/>
    <lineage>
        <taxon>Bacteria</taxon>
        <taxon>Bacillati</taxon>
        <taxon>Actinomycetota</taxon>
        <taxon>Actinomycetes</taxon>
        <taxon>Mycobacteriales</taxon>
        <taxon>Mycobacteriaceae</taxon>
        <taxon>Mycolicibacterium</taxon>
    </lineage>
</organism>
<dbReference type="AlphaFoldDB" id="A0A064C9M4"/>
<dbReference type="Pfam" id="PF01841">
    <property type="entry name" value="Transglut_core"/>
    <property type="match status" value="1"/>
</dbReference>
<comment type="caution">
    <text evidence="2">The sequence shown here is derived from an EMBL/GenBank/DDBJ whole genome shotgun (WGS) entry which is preliminary data.</text>
</comment>
<dbReference type="OrthoDB" id="9804023at2"/>
<accession>A0A064C9M4</accession>